<gene>
    <name evidence="6" type="ORF">LTRI10_LOCUS5617</name>
</gene>
<sequence>MDTIKVVGSIRMTLAYLKWGWDLLLHLSFFHHRHHNYSYNDEFNHQQPAHDQVQEYYHESNDVVSATAEDLRQSSECAVCLSKVEQGEEIRKLTCCHVFHKVCLDRWSMQSFTRRSPTCPLCRRALSSTPTTSRGSSGRGPEVLLLFDFASFVSSDHDTGRYMWWLR</sequence>
<protein>
    <recommendedName>
        <fullName evidence="5">RING-type domain-containing protein</fullName>
    </recommendedName>
</protein>
<dbReference type="EMBL" id="OZ034813">
    <property type="protein sequence ID" value="CAL1358033.1"/>
    <property type="molecule type" value="Genomic_DNA"/>
</dbReference>
<keyword evidence="3" id="KW-0862">Zinc</keyword>
<dbReference type="Proteomes" id="UP001497516">
    <property type="component" value="Chromosome 1"/>
</dbReference>
<dbReference type="GO" id="GO:0008270">
    <property type="term" value="F:zinc ion binding"/>
    <property type="evidence" value="ECO:0007669"/>
    <property type="project" value="UniProtKB-KW"/>
</dbReference>
<evidence type="ECO:0000256" key="4">
    <source>
        <dbReference type="PROSITE-ProRule" id="PRU00175"/>
    </source>
</evidence>
<feature type="domain" description="RING-type" evidence="5">
    <location>
        <begin position="77"/>
        <end position="123"/>
    </location>
</feature>
<evidence type="ECO:0000259" key="5">
    <source>
        <dbReference type="PROSITE" id="PS50089"/>
    </source>
</evidence>
<dbReference type="SUPFAM" id="SSF57850">
    <property type="entry name" value="RING/U-box"/>
    <property type="match status" value="1"/>
</dbReference>
<organism evidence="6 7">
    <name type="scientific">Linum trigynum</name>
    <dbReference type="NCBI Taxonomy" id="586398"/>
    <lineage>
        <taxon>Eukaryota</taxon>
        <taxon>Viridiplantae</taxon>
        <taxon>Streptophyta</taxon>
        <taxon>Embryophyta</taxon>
        <taxon>Tracheophyta</taxon>
        <taxon>Spermatophyta</taxon>
        <taxon>Magnoliopsida</taxon>
        <taxon>eudicotyledons</taxon>
        <taxon>Gunneridae</taxon>
        <taxon>Pentapetalae</taxon>
        <taxon>rosids</taxon>
        <taxon>fabids</taxon>
        <taxon>Malpighiales</taxon>
        <taxon>Linaceae</taxon>
        <taxon>Linum</taxon>
    </lineage>
</organism>
<dbReference type="PANTHER" id="PTHR45969">
    <property type="entry name" value="RING ZINC FINGER PROTEIN-RELATED"/>
    <property type="match status" value="1"/>
</dbReference>
<evidence type="ECO:0000313" key="6">
    <source>
        <dbReference type="EMBL" id="CAL1358033.1"/>
    </source>
</evidence>
<accession>A0AAV2CNA1</accession>
<keyword evidence="7" id="KW-1185">Reference proteome</keyword>
<keyword evidence="1" id="KW-0479">Metal-binding</keyword>
<dbReference type="PANTHER" id="PTHR45969:SF55">
    <property type="entry name" value="OS07G0686300 PROTEIN"/>
    <property type="match status" value="1"/>
</dbReference>
<keyword evidence="2 4" id="KW-0863">Zinc-finger</keyword>
<evidence type="ECO:0000256" key="3">
    <source>
        <dbReference type="ARBA" id="ARBA00022833"/>
    </source>
</evidence>
<evidence type="ECO:0000256" key="1">
    <source>
        <dbReference type="ARBA" id="ARBA00022723"/>
    </source>
</evidence>
<proteinExistence type="predicted"/>
<evidence type="ECO:0000256" key="2">
    <source>
        <dbReference type="ARBA" id="ARBA00022771"/>
    </source>
</evidence>
<reference evidence="6 7" key="1">
    <citation type="submission" date="2024-04" db="EMBL/GenBank/DDBJ databases">
        <authorList>
            <person name="Fracassetti M."/>
        </authorList>
    </citation>
    <scope>NUCLEOTIDE SEQUENCE [LARGE SCALE GENOMIC DNA]</scope>
</reference>
<name>A0AAV2CNA1_9ROSI</name>
<dbReference type="InterPro" id="IPR013083">
    <property type="entry name" value="Znf_RING/FYVE/PHD"/>
</dbReference>
<dbReference type="SMART" id="SM00184">
    <property type="entry name" value="RING"/>
    <property type="match status" value="1"/>
</dbReference>
<dbReference type="Gene3D" id="3.30.40.10">
    <property type="entry name" value="Zinc/RING finger domain, C3HC4 (zinc finger)"/>
    <property type="match status" value="1"/>
</dbReference>
<dbReference type="GO" id="GO:0016567">
    <property type="term" value="P:protein ubiquitination"/>
    <property type="evidence" value="ECO:0007669"/>
    <property type="project" value="TreeGrafter"/>
</dbReference>
<dbReference type="Pfam" id="PF13639">
    <property type="entry name" value="zf-RING_2"/>
    <property type="match status" value="1"/>
</dbReference>
<dbReference type="GO" id="GO:0061630">
    <property type="term" value="F:ubiquitin protein ligase activity"/>
    <property type="evidence" value="ECO:0007669"/>
    <property type="project" value="TreeGrafter"/>
</dbReference>
<dbReference type="AlphaFoldDB" id="A0AAV2CNA1"/>
<dbReference type="InterPro" id="IPR001841">
    <property type="entry name" value="Znf_RING"/>
</dbReference>
<evidence type="ECO:0000313" key="7">
    <source>
        <dbReference type="Proteomes" id="UP001497516"/>
    </source>
</evidence>
<dbReference type="PROSITE" id="PS50089">
    <property type="entry name" value="ZF_RING_2"/>
    <property type="match status" value="1"/>
</dbReference>